<dbReference type="InterPro" id="IPR000045">
    <property type="entry name" value="Prepilin_IV_endopep_pep"/>
</dbReference>
<feature type="transmembrane region" description="Helical" evidence="1">
    <location>
        <begin position="75"/>
        <end position="99"/>
    </location>
</feature>
<comment type="caution">
    <text evidence="3">The sequence shown here is derived from an EMBL/GenBank/DDBJ whole genome shotgun (WGS) entry which is preliminary data.</text>
</comment>
<accession>A0A6B2NLC2</accession>
<dbReference type="GO" id="GO:0004190">
    <property type="term" value="F:aspartic-type endopeptidase activity"/>
    <property type="evidence" value="ECO:0007669"/>
    <property type="project" value="InterPro"/>
</dbReference>
<evidence type="ECO:0000313" key="3">
    <source>
        <dbReference type="EMBL" id="NDW44911.1"/>
    </source>
</evidence>
<dbReference type="EMBL" id="JAAGOX010000011">
    <property type="protein sequence ID" value="NDW44911.1"/>
    <property type="molecule type" value="Genomic_DNA"/>
</dbReference>
<dbReference type="AlphaFoldDB" id="A0A6B2NLC2"/>
<organism evidence="3">
    <name type="scientific">Ruegeria sp. PrR005</name>
    <dbReference type="NCBI Taxonomy" id="2706882"/>
    <lineage>
        <taxon>Bacteria</taxon>
        <taxon>Pseudomonadati</taxon>
        <taxon>Pseudomonadota</taxon>
        <taxon>Alphaproteobacteria</taxon>
        <taxon>Rhodobacterales</taxon>
        <taxon>Roseobacteraceae</taxon>
        <taxon>Ruegeria</taxon>
    </lineage>
</organism>
<reference evidence="3" key="1">
    <citation type="submission" date="2020-02" db="EMBL/GenBank/DDBJ databases">
        <title>Delineation of the pyrene-degrading pathway in Roseobacter clade bacteria by genomic analysis.</title>
        <authorList>
            <person name="Zhou H."/>
            <person name="Wang H."/>
        </authorList>
    </citation>
    <scope>NUCLEOTIDE SEQUENCE</scope>
    <source>
        <strain evidence="3">PrR005</strain>
    </source>
</reference>
<sequence>MVIPAQAALWFVPFVLPICLYVAYTDLREMKIRNHAVTTLAAVFVFIGLIAYAPFTSDWISGRIGPIPLALPTYVWQLLHLPVVLLVGVLLNAAGALGAGDAKFAAAAAPFVWTGDLRLATGLLTAGLLAAFVTHRIAKHSPLRRIAPNWKSWDTGKKFPMGLALGGSLAAYLLLGAIYGA</sequence>
<feature type="transmembrane region" description="Helical" evidence="1">
    <location>
        <begin position="7"/>
        <end position="24"/>
    </location>
</feature>
<keyword evidence="1" id="KW-0472">Membrane</keyword>
<feature type="domain" description="Prepilin type IV endopeptidase peptidase" evidence="2">
    <location>
        <begin position="15"/>
        <end position="132"/>
    </location>
</feature>
<keyword evidence="1" id="KW-1133">Transmembrane helix</keyword>
<gene>
    <name evidence="3" type="ORF">G0P99_08070</name>
</gene>
<dbReference type="RefSeq" id="WP_164129271.1">
    <property type="nucleotide sequence ID" value="NZ_JAAGOX010000011.1"/>
</dbReference>
<feature type="transmembrane region" description="Helical" evidence="1">
    <location>
        <begin position="36"/>
        <end position="55"/>
    </location>
</feature>
<dbReference type="GO" id="GO:0016020">
    <property type="term" value="C:membrane"/>
    <property type="evidence" value="ECO:0007669"/>
    <property type="project" value="InterPro"/>
</dbReference>
<dbReference type="Pfam" id="PF01478">
    <property type="entry name" value="Peptidase_A24"/>
    <property type="match status" value="1"/>
</dbReference>
<name>A0A6B2NLC2_9RHOB</name>
<feature type="transmembrane region" description="Helical" evidence="1">
    <location>
        <begin position="159"/>
        <end position="179"/>
    </location>
</feature>
<evidence type="ECO:0000259" key="2">
    <source>
        <dbReference type="Pfam" id="PF01478"/>
    </source>
</evidence>
<dbReference type="Gene3D" id="1.20.120.1220">
    <property type="match status" value="1"/>
</dbReference>
<feature type="transmembrane region" description="Helical" evidence="1">
    <location>
        <begin position="119"/>
        <end position="138"/>
    </location>
</feature>
<proteinExistence type="predicted"/>
<evidence type="ECO:0000256" key="1">
    <source>
        <dbReference type="SAM" id="Phobius"/>
    </source>
</evidence>
<protein>
    <recommendedName>
        <fullName evidence="2">Prepilin type IV endopeptidase peptidase domain-containing protein</fullName>
    </recommendedName>
</protein>
<keyword evidence="1" id="KW-0812">Transmembrane</keyword>